<feature type="domain" description="Protein kinase" evidence="16">
    <location>
        <begin position="567"/>
        <end position="868"/>
    </location>
</feature>
<dbReference type="InterPro" id="IPR008271">
    <property type="entry name" value="Ser/Thr_kinase_AS"/>
</dbReference>
<dbReference type="Gene3D" id="3.30.200.20">
    <property type="entry name" value="Phosphorylase Kinase, domain 1"/>
    <property type="match status" value="2"/>
</dbReference>
<dbReference type="InterPro" id="IPR021109">
    <property type="entry name" value="Peptidase_aspartic_dom_sf"/>
</dbReference>
<keyword evidence="8 13" id="KW-0547">Nucleotide-binding</keyword>
<sequence>MMIKPSKGKGKPSKFNKGHMIKPAPSAEIESQILLTGDELKQPTLFLADSGAKTSLIRKDEINSGIKITPGYRVLRGISNQDVPTLGEVIIYLKIGRKPLGHTFQVVPETFPCIGGILGEDFLSSSSLKVETIHGKALVINGNPFDFYHDKEPIKIKARSEVLLQVNTHSEKTGIFQKKQLTEGVFMGECLTEEVDGKALVCIINTNGRDVFIDPPTVKLEQLLTEKIIMKLEKSGKQDRIKLLQENSRIDHLNKEEKNSRLEILEEYNSIVQLPGDSPGVTDHLEHEVPLKQGTAPISVRTHRLPESQTEGVGRKVKEMLQNGVVRPSKIEHNETREDTELKTIEIRKNGEADDDEAFKSKEGVENGAGDDNAEAGEERGHREQAGPSRKSIQTEDADRLQVNINADMVELVEGRDVYINAHRLRAILHEVQKNDSALTRKLITELVGMDKLRTMRVTGRAGWPRVPQEILRAIEGMLEMAATESTIRFSGHTLDKATKAKVTLENYYSNLIVQHIERKQRLAKLEESLKDEGLSEQQKQEKRLQHAQKETEFLRLKRSRLGVEDFEPLKVIGRGAFGEVRLVQKKDTGHVYAMKILRKADMLEKEQVAHVRAERDILVEADHQWVVKMYYSFQDPINLYLIMEFLPGGDMMTLLMKKDTLSEECTQFYISETALAIDSIHKLGFIHRDIKPDNLLLDARGHIKLSDFGLCTGLKKSHRTDFYRDLSQAKPSDFMTSCGTGSGSAMDSKRRAESWKRNRRALAYSTVGTPDYIAPEVFLQTGYGPACDCWSLGVIMYEMLIGYPPFCSENPQETYRKVMNWRETLIFPPEVPISEEAKDTIIKFCCEADRRLGSQRGIEELKLAPFFRGVDWEHIRERPAAIAVEVRSIDDTSNFDDFPDVKLEIPSAPLPQDGEVIYKDWVFINYTFKRFEGLTQRGTPTKK</sequence>
<dbReference type="PANTHER" id="PTHR22988">
    <property type="entry name" value="MYOTONIC DYSTROPHY S/T KINASE-RELATED"/>
    <property type="match status" value="1"/>
</dbReference>
<evidence type="ECO:0000256" key="13">
    <source>
        <dbReference type="PROSITE-ProRule" id="PRU10141"/>
    </source>
</evidence>
<gene>
    <name evidence="19" type="primary">trc</name>
</gene>
<dbReference type="InterPro" id="IPR050839">
    <property type="entry name" value="Rho-assoc_Ser/Thr_Kinase"/>
</dbReference>
<dbReference type="SUPFAM" id="SSF56112">
    <property type="entry name" value="Protein kinase-like (PK-like)"/>
    <property type="match status" value="1"/>
</dbReference>
<dbReference type="SUPFAM" id="SSF56672">
    <property type="entry name" value="DNA/RNA polymerases"/>
    <property type="match status" value="1"/>
</dbReference>
<dbReference type="InterPro" id="IPR017892">
    <property type="entry name" value="Pkinase_C"/>
</dbReference>
<evidence type="ECO:0000256" key="8">
    <source>
        <dbReference type="ARBA" id="ARBA00022741"/>
    </source>
</evidence>
<dbReference type="InterPro" id="IPR043502">
    <property type="entry name" value="DNA/RNA_pol_sf"/>
</dbReference>
<dbReference type="Pfam" id="PF00433">
    <property type="entry name" value="Pkinase_C"/>
    <property type="match status" value="1"/>
</dbReference>
<comment type="subcellular location">
    <subcellularLocation>
        <location evidence="1">Cytoplasm</location>
    </subcellularLocation>
</comment>
<evidence type="ECO:0000259" key="16">
    <source>
        <dbReference type="PROSITE" id="PS50011"/>
    </source>
</evidence>
<evidence type="ECO:0000256" key="3">
    <source>
        <dbReference type="ARBA" id="ARBA00012513"/>
    </source>
</evidence>
<feature type="binding site" evidence="13">
    <location>
        <position position="596"/>
    </location>
    <ligand>
        <name>ATP</name>
        <dbReference type="ChEBI" id="CHEBI:30616"/>
    </ligand>
</feature>
<dbReference type="CDD" id="cd00303">
    <property type="entry name" value="retropepsin_like"/>
    <property type="match status" value="1"/>
</dbReference>
<dbReference type="InterPro" id="IPR011009">
    <property type="entry name" value="Kinase-like_dom_sf"/>
</dbReference>
<keyword evidence="7" id="KW-0808">Transferase</keyword>
<evidence type="ECO:0000259" key="17">
    <source>
        <dbReference type="PROSITE" id="PS51285"/>
    </source>
</evidence>
<protein>
    <recommendedName>
        <fullName evidence="3">non-specific serine/threonine protein kinase</fullName>
        <ecNumber evidence="3">2.7.11.1</ecNumber>
    </recommendedName>
</protein>
<comment type="similarity">
    <text evidence="2">Belongs to the protein kinase superfamily. AGC Ser/Thr protein kinase family.</text>
</comment>
<evidence type="ECO:0000256" key="12">
    <source>
        <dbReference type="ARBA" id="ARBA00048679"/>
    </source>
</evidence>
<name>A0A9R1TJA7_9HYME</name>
<dbReference type="SMART" id="SM00220">
    <property type="entry name" value="S_TKc"/>
    <property type="match status" value="1"/>
</dbReference>
<evidence type="ECO:0000313" key="18">
    <source>
        <dbReference type="Proteomes" id="UP000694866"/>
    </source>
</evidence>
<evidence type="ECO:0000256" key="6">
    <source>
        <dbReference type="ARBA" id="ARBA00022553"/>
    </source>
</evidence>
<dbReference type="PANTHER" id="PTHR22988:SF76">
    <property type="entry name" value="CHROMOSOME UNDETERMINED SCAFFOLD_135, WHOLE GENOME SHOTGUN SEQUENCE"/>
    <property type="match status" value="1"/>
</dbReference>
<dbReference type="FunFam" id="3.30.200.20:FF:000393">
    <property type="entry name" value="Non-specific serine/threonine protein kinase"/>
    <property type="match status" value="1"/>
</dbReference>
<comment type="catalytic activity">
    <reaction evidence="11">
        <text>L-threonyl-[protein] + ATP = O-phospho-L-threonyl-[protein] + ADP + H(+)</text>
        <dbReference type="Rhea" id="RHEA:46608"/>
        <dbReference type="Rhea" id="RHEA-COMP:11060"/>
        <dbReference type="Rhea" id="RHEA-COMP:11605"/>
        <dbReference type="ChEBI" id="CHEBI:15378"/>
        <dbReference type="ChEBI" id="CHEBI:30013"/>
        <dbReference type="ChEBI" id="CHEBI:30616"/>
        <dbReference type="ChEBI" id="CHEBI:61977"/>
        <dbReference type="ChEBI" id="CHEBI:456216"/>
        <dbReference type="EC" id="2.7.11.1"/>
    </reaction>
</comment>
<dbReference type="SUPFAM" id="SSF50630">
    <property type="entry name" value="Acid proteases"/>
    <property type="match status" value="1"/>
</dbReference>
<evidence type="ECO:0000256" key="5">
    <source>
        <dbReference type="ARBA" id="ARBA00022527"/>
    </source>
</evidence>
<dbReference type="InterPro" id="IPR000961">
    <property type="entry name" value="AGC-kinase_C"/>
</dbReference>
<reference evidence="19" key="1">
    <citation type="submission" date="2025-08" db="UniProtKB">
        <authorList>
            <consortium name="RefSeq"/>
        </authorList>
    </citation>
    <scope>IDENTIFICATION</scope>
    <source>
        <strain evidence="19">USDA-PBARC FA_bdor</strain>
        <tissue evidence="19">Whole organism</tissue>
    </source>
</reference>
<keyword evidence="18" id="KW-1185">Reference proteome</keyword>
<feature type="domain" description="AGC-kinase C-terminal" evidence="17">
    <location>
        <begin position="869"/>
        <end position="939"/>
    </location>
</feature>
<dbReference type="Gene3D" id="2.40.70.10">
    <property type="entry name" value="Acid Proteases"/>
    <property type="match status" value="1"/>
</dbReference>
<dbReference type="OrthoDB" id="3638488at2759"/>
<dbReference type="PROSITE" id="PS50011">
    <property type="entry name" value="PROTEIN_KINASE_DOM"/>
    <property type="match status" value="1"/>
</dbReference>
<dbReference type="Gene3D" id="1.10.510.10">
    <property type="entry name" value="Transferase(Phosphotransferase) domain 1"/>
    <property type="match status" value="2"/>
</dbReference>
<dbReference type="GO" id="GO:0005737">
    <property type="term" value="C:cytoplasm"/>
    <property type="evidence" value="ECO:0007669"/>
    <property type="project" value="UniProtKB-SubCell"/>
</dbReference>
<feature type="region of interest" description="Disordered" evidence="15">
    <location>
        <begin position="347"/>
        <end position="398"/>
    </location>
</feature>
<evidence type="ECO:0000256" key="10">
    <source>
        <dbReference type="ARBA" id="ARBA00022840"/>
    </source>
</evidence>
<dbReference type="PROSITE" id="PS00108">
    <property type="entry name" value="PROTEIN_KINASE_ST"/>
    <property type="match status" value="1"/>
</dbReference>
<dbReference type="GO" id="GO:0048814">
    <property type="term" value="P:regulation of dendrite morphogenesis"/>
    <property type="evidence" value="ECO:0007669"/>
    <property type="project" value="UniProtKB-ARBA"/>
</dbReference>
<keyword evidence="9 19" id="KW-0418">Kinase</keyword>
<keyword evidence="4" id="KW-0963">Cytoplasm</keyword>
<dbReference type="CDD" id="cd05599">
    <property type="entry name" value="STKc_NDR_like"/>
    <property type="match status" value="1"/>
</dbReference>
<evidence type="ECO:0000256" key="9">
    <source>
        <dbReference type="ARBA" id="ARBA00022777"/>
    </source>
</evidence>
<dbReference type="FunFam" id="1.10.510.10:FF:000086">
    <property type="entry name" value="Non-specific serine/threonine protein kinase"/>
    <property type="match status" value="1"/>
</dbReference>
<dbReference type="GO" id="GO:0005524">
    <property type="term" value="F:ATP binding"/>
    <property type="evidence" value="ECO:0007669"/>
    <property type="project" value="UniProtKB-UniRule"/>
</dbReference>
<evidence type="ECO:0000313" key="19">
    <source>
        <dbReference type="RefSeq" id="XP_011311644.1"/>
    </source>
</evidence>
<evidence type="ECO:0000256" key="11">
    <source>
        <dbReference type="ARBA" id="ARBA00047899"/>
    </source>
</evidence>
<dbReference type="Proteomes" id="UP000694866">
    <property type="component" value="Unplaced"/>
</dbReference>
<feature type="coiled-coil region" evidence="14">
    <location>
        <begin position="531"/>
        <end position="558"/>
    </location>
</feature>
<evidence type="ECO:0000256" key="14">
    <source>
        <dbReference type="SAM" id="Coils"/>
    </source>
</evidence>
<feature type="region of interest" description="Disordered" evidence="15">
    <location>
        <begin position="1"/>
        <end position="21"/>
    </location>
</feature>
<dbReference type="KEGG" id="fas:105271653"/>
<evidence type="ECO:0000256" key="2">
    <source>
        <dbReference type="ARBA" id="ARBA00009903"/>
    </source>
</evidence>
<dbReference type="InterPro" id="IPR017441">
    <property type="entry name" value="Protein_kinase_ATP_BS"/>
</dbReference>
<comment type="catalytic activity">
    <reaction evidence="12">
        <text>L-seryl-[protein] + ATP = O-phospho-L-seryl-[protein] + ADP + H(+)</text>
        <dbReference type="Rhea" id="RHEA:17989"/>
        <dbReference type="Rhea" id="RHEA-COMP:9863"/>
        <dbReference type="Rhea" id="RHEA-COMP:11604"/>
        <dbReference type="ChEBI" id="CHEBI:15378"/>
        <dbReference type="ChEBI" id="CHEBI:29999"/>
        <dbReference type="ChEBI" id="CHEBI:30616"/>
        <dbReference type="ChEBI" id="CHEBI:83421"/>
        <dbReference type="ChEBI" id="CHEBI:456216"/>
        <dbReference type="EC" id="2.7.11.1"/>
    </reaction>
</comment>
<evidence type="ECO:0000256" key="15">
    <source>
        <dbReference type="SAM" id="MobiDB-lite"/>
    </source>
</evidence>
<feature type="compositionally biased region" description="Basic residues" evidence="15">
    <location>
        <begin position="1"/>
        <end position="20"/>
    </location>
</feature>
<dbReference type="InterPro" id="IPR000719">
    <property type="entry name" value="Prot_kinase_dom"/>
</dbReference>
<dbReference type="RefSeq" id="XP_011311644.1">
    <property type="nucleotide sequence ID" value="XM_011313342.1"/>
</dbReference>
<dbReference type="AlphaFoldDB" id="A0A9R1TJA7"/>
<evidence type="ECO:0000256" key="7">
    <source>
        <dbReference type="ARBA" id="ARBA00022679"/>
    </source>
</evidence>
<dbReference type="Pfam" id="PF00069">
    <property type="entry name" value="Pkinase"/>
    <property type="match status" value="1"/>
</dbReference>
<dbReference type="GO" id="GO:0071897">
    <property type="term" value="P:DNA biosynthetic process"/>
    <property type="evidence" value="ECO:0007669"/>
    <property type="project" value="UniProtKB-ARBA"/>
</dbReference>
<dbReference type="GO" id="GO:0051093">
    <property type="term" value="P:negative regulation of developmental process"/>
    <property type="evidence" value="ECO:0007669"/>
    <property type="project" value="UniProtKB-ARBA"/>
</dbReference>
<dbReference type="GO" id="GO:0004674">
    <property type="term" value="F:protein serine/threonine kinase activity"/>
    <property type="evidence" value="ECO:0007669"/>
    <property type="project" value="UniProtKB-KW"/>
</dbReference>
<organism evidence="18 19">
    <name type="scientific">Fopius arisanus</name>
    <dbReference type="NCBI Taxonomy" id="64838"/>
    <lineage>
        <taxon>Eukaryota</taxon>
        <taxon>Metazoa</taxon>
        <taxon>Ecdysozoa</taxon>
        <taxon>Arthropoda</taxon>
        <taxon>Hexapoda</taxon>
        <taxon>Insecta</taxon>
        <taxon>Pterygota</taxon>
        <taxon>Neoptera</taxon>
        <taxon>Endopterygota</taxon>
        <taxon>Hymenoptera</taxon>
        <taxon>Apocrita</taxon>
        <taxon>Ichneumonoidea</taxon>
        <taxon>Braconidae</taxon>
        <taxon>Opiinae</taxon>
        <taxon>Fopius</taxon>
    </lineage>
</organism>
<dbReference type="CTD" id="40165"/>
<evidence type="ECO:0000256" key="4">
    <source>
        <dbReference type="ARBA" id="ARBA00022490"/>
    </source>
</evidence>
<keyword evidence="6" id="KW-0597">Phosphoprotein</keyword>
<keyword evidence="5 19" id="KW-0723">Serine/threonine-protein kinase</keyword>
<feature type="compositionally biased region" description="Basic and acidic residues" evidence="15">
    <location>
        <begin position="347"/>
        <end position="365"/>
    </location>
</feature>
<accession>A0A9R1TJA7</accession>
<dbReference type="CDD" id="cd21780">
    <property type="entry name" value="MobB_Trc-like"/>
    <property type="match status" value="1"/>
</dbReference>
<dbReference type="GeneID" id="105271653"/>
<dbReference type="FunFam" id="1.10.510.10:FF:000057">
    <property type="entry name" value="Non-specific serine/threonine protein kinase"/>
    <property type="match status" value="1"/>
</dbReference>
<proteinExistence type="inferred from homology"/>
<dbReference type="GO" id="GO:0022604">
    <property type="term" value="P:regulation of cell morphogenesis"/>
    <property type="evidence" value="ECO:0007669"/>
    <property type="project" value="UniProtKB-ARBA"/>
</dbReference>
<dbReference type="EC" id="2.7.11.1" evidence="3"/>
<keyword evidence="14" id="KW-0175">Coiled coil</keyword>
<keyword evidence="10 13" id="KW-0067">ATP-binding</keyword>
<dbReference type="PROSITE" id="PS51285">
    <property type="entry name" value="AGC_KINASE_CTER"/>
    <property type="match status" value="1"/>
</dbReference>
<dbReference type="Gene3D" id="3.10.10.10">
    <property type="entry name" value="HIV Type 1 Reverse Transcriptase, subunit A, domain 1"/>
    <property type="match status" value="1"/>
</dbReference>
<evidence type="ECO:0000256" key="1">
    <source>
        <dbReference type="ARBA" id="ARBA00004496"/>
    </source>
</evidence>
<dbReference type="PROSITE" id="PS00107">
    <property type="entry name" value="PROTEIN_KINASE_ATP"/>
    <property type="match status" value="1"/>
</dbReference>